<organism evidence="1 2">
    <name type="scientific">Oryza sativa subsp. japonica</name>
    <name type="common">Rice</name>
    <dbReference type="NCBI Taxonomy" id="39947"/>
    <lineage>
        <taxon>Eukaryota</taxon>
        <taxon>Viridiplantae</taxon>
        <taxon>Streptophyta</taxon>
        <taxon>Embryophyta</taxon>
        <taxon>Tracheophyta</taxon>
        <taxon>Spermatophyta</taxon>
        <taxon>Magnoliopsida</taxon>
        <taxon>Liliopsida</taxon>
        <taxon>Poales</taxon>
        <taxon>Poaceae</taxon>
        <taxon>BOP clade</taxon>
        <taxon>Oryzoideae</taxon>
        <taxon>Oryzeae</taxon>
        <taxon>Oryzinae</taxon>
        <taxon>Oryza</taxon>
        <taxon>Oryza sativa</taxon>
    </lineage>
</organism>
<dbReference type="AlphaFoldDB" id="Q6EP69"/>
<reference evidence="2" key="2">
    <citation type="journal article" date="2008" name="Nucleic Acids Res.">
        <title>The rice annotation project database (RAP-DB): 2008 update.</title>
        <authorList>
            <consortium name="The rice annotation project (RAP)"/>
        </authorList>
    </citation>
    <scope>GENOME REANNOTATION</scope>
    <source>
        <strain evidence="2">cv. Nipponbare</strain>
    </source>
</reference>
<accession>Q6EP69</accession>
<protein>
    <submittedName>
        <fullName evidence="1">Uncharacterized protein</fullName>
    </submittedName>
</protein>
<dbReference type="Proteomes" id="UP000000763">
    <property type="component" value="Chromosome 9"/>
</dbReference>
<reference evidence="2" key="1">
    <citation type="journal article" date="2005" name="Nature">
        <title>The map-based sequence of the rice genome.</title>
        <authorList>
            <consortium name="International rice genome sequencing project (IRGSP)"/>
            <person name="Matsumoto T."/>
            <person name="Wu J."/>
            <person name="Kanamori H."/>
            <person name="Katayose Y."/>
            <person name="Fujisawa M."/>
            <person name="Namiki N."/>
            <person name="Mizuno H."/>
            <person name="Yamamoto K."/>
            <person name="Antonio B.A."/>
            <person name="Baba T."/>
            <person name="Sakata K."/>
            <person name="Nagamura Y."/>
            <person name="Aoki H."/>
            <person name="Arikawa K."/>
            <person name="Arita K."/>
            <person name="Bito T."/>
            <person name="Chiden Y."/>
            <person name="Fujitsuka N."/>
            <person name="Fukunaka R."/>
            <person name="Hamada M."/>
            <person name="Harada C."/>
            <person name="Hayashi A."/>
            <person name="Hijishita S."/>
            <person name="Honda M."/>
            <person name="Hosokawa S."/>
            <person name="Ichikawa Y."/>
            <person name="Idonuma A."/>
            <person name="Iijima M."/>
            <person name="Ikeda M."/>
            <person name="Ikeno M."/>
            <person name="Ito K."/>
            <person name="Ito S."/>
            <person name="Ito T."/>
            <person name="Ito Y."/>
            <person name="Ito Y."/>
            <person name="Iwabuchi A."/>
            <person name="Kamiya K."/>
            <person name="Karasawa W."/>
            <person name="Kurita K."/>
            <person name="Katagiri S."/>
            <person name="Kikuta A."/>
            <person name="Kobayashi H."/>
            <person name="Kobayashi N."/>
            <person name="Machita K."/>
            <person name="Maehara T."/>
            <person name="Masukawa M."/>
            <person name="Mizubayashi T."/>
            <person name="Mukai Y."/>
            <person name="Nagasaki H."/>
            <person name="Nagata Y."/>
            <person name="Naito S."/>
            <person name="Nakashima M."/>
            <person name="Nakama Y."/>
            <person name="Nakamichi Y."/>
            <person name="Nakamura M."/>
            <person name="Meguro A."/>
            <person name="Negishi M."/>
            <person name="Ohta I."/>
            <person name="Ohta T."/>
            <person name="Okamoto M."/>
            <person name="Ono N."/>
            <person name="Saji S."/>
            <person name="Sakaguchi M."/>
            <person name="Sakai K."/>
            <person name="Shibata M."/>
            <person name="Shimokawa T."/>
            <person name="Song J."/>
            <person name="Takazaki Y."/>
            <person name="Terasawa K."/>
            <person name="Tsugane M."/>
            <person name="Tsuji K."/>
            <person name="Ueda S."/>
            <person name="Waki K."/>
            <person name="Yamagata H."/>
            <person name="Yamamoto M."/>
            <person name="Yamamoto S."/>
            <person name="Yamane H."/>
            <person name="Yoshiki S."/>
            <person name="Yoshihara R."/>
            <person name="Yukawa K."/>
            <person name="Zhong H."/>
            <person name="Yano M."/>
            <person name="Yuan Q."/>
            <person name="Ouyang S."/>
            <person name="Liu J."/>
            <person name="Jones K.M."/>
            <person name="Gansberger K."/>
            <person name="Moffat K."/>
            <person name="Hill J."/>
            <person name="Bera J."/>
            <person name="Fadrosh D."/>
            <person name="Jin S."/>
            <person name="Johri S."/>
            <person name="Kim M."/>
            <person name="Overton L."/>
            <person name="Reardon M."/>
            <person name="Tsitrin T."/>
            <person name="Vuong H."/>
            <person name="Weaver B."/>
            <person name="Ciecko A."/>
            <person name="Tallon L."/>
            <person name="Jackson J."/>
            <person name="Pai G."/>
            <person name="Aken S.V."/>
            <person name="Utterback T."/>
            <person name="Reidmuller S."/>
            <person name="Feldblyum T."/>
            <person name="Hsiao J."/>
            <person name="Zismann V."/>
            <person name="Iobst S."/>
            <person name="de Vazeille A.R."/>
            <person name="Buell C.R."/>
            <person name="Ying K."/>
            <person name="Li Y."/>
            <person name="Lu T."/>
            <person name="Huang Y."/>
            <person name="Zhao Q."/>
            <person name="Feng Q."/>
            <person name="Zhang L."/>
            <person name="Zhu J."/>
            <person name="Weng Q."/>
            <person name="Mu J."/>
            <person name="Lu Y."/>
            <person name="Fan D."/>
            <person name="Liu Y."/>
            <person name="Guan J."/>
            <person name="Zhang Y."/>
            <person name="Yu S."/>
            <person name="Liu X."/>
            <person name="Zhang Y."/>
            <person name="Hong G."/>
            <person name="Han B."/>
            <person name="Choisne N."/>
            <person name="Demange N."/>
            <person name="Orjeda G."/>
            <person name="Samain S."/>
            <person name="Cattolico L."/>
            <person name="Pelletier E."/>
            <person name="Couloux A."/>
            <person name="Segurens B."/>
            <person name="Wincker P."/>
            <person name="D'Hont A."/>
            <person name="Scarpelli C."/>
            <person name="Weissenbach J."/>
            <person name="Salanoubat M."/>
            <person name="Quetier F."/>
            <person name="Yu Y."/>
            <person name="Kim H.R."/>
            <person name="Rambo T."/>
            <person name="Currie J."/>
            <person name="Collura K."/>
            <person name="Luo M."/>
            <person name="Yang T."/>
            <person name="Ammiraju J.S.S."/>
            <person name="Engler F."/>
            <person name="Soderlund C."/>
            <person name="Wing R.A."/>
            <person name="Palmer L.E."/>
            <person name="de la Bastide M."/>
            <person name="Spiegel L."/>
            <person name="Nascimento L."/>
            <person name="Zutavern T."/>
            <person name="O'Shaughnessy A."/>
            <person name="Dike S."/>
            <person name="Dedhia N."/>
            <person name="Preston R."/>
            <person name="Balija V."/>
            <person name="McCombie W.R."/>
            <person name="Chow T."/>
            <person name="Chen H."/>
            <person name="Chung M."/>
            <person name="Chen C."/>
            <person name="Shaw J."/>
            <person name="Wu H."/>
            <person name="Hsiao K."/>
            <person name="Chao Y."/>
            <person name="Chu M."/>
            <person name="Cheng C."/>
            <person name="Hour A."/>
            <person name="Lee P."/>
            <person name="Lin S."/>
            <person name="Lin Y."/>
            <person name="Liou J."/>
            <person name="Liu S."/>
            <person name="Hsing Y."/>
            <person name="Raghuvanshi S."/>
            <person name="Mohanty A."/>
            <person name="Bharti A.K."/>
            <person name="Gaur A."/>
            <person name="Gupta V."/>
            <person name="Kumar D."/>
            <person name="Ravi V."/>
            <person name="Vij S."/>
            <person name="Kapur A."/>
            <person name="Khurana P."/>
            <person name="Khurana P."/>
            <person name="Khurana J.P."/>
            <person name="Tyagi A.K."/>
            <person name="Gaikwad K."/>
            <person name="Singh A."/>
            <person name="Dalal V."/>
            <person name="Srivastava S."/>
            <person name="Dixit A."/>
            <person name="Pal A.K."/>
            <person name="Ghazi I.A."/>
            <person name="Yadav M."/>
            <person name="Pandit A."/>
            <person name="Bhargava A."/>
            <person name="Sureshbabu K."/>
            <person name="Batra K."/>
            <person name="Sharma T.R."/>
            <person name="Mohapatra T."/>
            <person name="Singh N.K."/>
            <person name="Messing J."/>
            <person name="Nelson A.B."/>
            <person name="Fuks G."/>
            <person name="Kavchok S."/>
            <person name="Keizer G."/>
            <person name="Linton E."/>
            <person name="Llaca V."/>
            <person name="Song R."/>
            <person name="Tanyolac B."/>
            <person name="Young S."/>
            <person name="Ho-Il K."/>
            <person name="Hahn J.H."/>
            <person name="Sangsakoo G."/>
            <person name="Vanavichit A."/>
            <person name="de Mattos Luiz.A.T."/>
            <person name="Zimmer P.D."/>
            <person name="Malone G."/>
            <person name="Dellagostin O."/>
            <person name="de Oliveira A.C."/>
            <person name="Bevan M."/>
            <person name="Bancroft I."/>
            <person name="Minx P."/>
            <person name="Cordum H."/>
            <person name="Wilson R."/>
            <person name="Cheng Z."/>
            <person name="Jin W."/>
            <person name="Jiang J."/>
            <person name="Leong S.A."/>
            <person name="Iwama H."/>
            <person name="Gojobori T."/>
            <person name="Itoh T."/>
            <person name="Niimura Y."/>
            <person name="Fujii Y."/>
            <person name="Habara T."/>
            <person name="Sakai H."/>
            <person name="Sato Y."/>
            <person name="Wilson G."/>
            <person name="Kumar K."/>
            <person name="McCouch S."/>
            <person name="Juretic N."/>
            <person name="Hoen D."/>
            <person name="Wright S."/>
            <person name="Bruskiewich R."/>
            <person name="Bureau T."/>
            <person name="Miyao A."/>
            <person name="Hirochika H."/>
            <person name="Nishikawa T."/>
            <person name="Kadowaki K."/>
            <person name="Sugiura M."/>
            <person name="Burr B."/>
            <person name="Sasaki T."/>
        </authorList>
    </citation>
    <scope>NUCLEOTIDE SEQUENCE [LARGE SCALE GENOMIC DNA]</scope>
    <source>
        <strain evidence="2">cv. Nipponbare</strain>
    </source>
</reference>
<sequence length="69" mass="7302">MNGLNYERGNHRLTLIQPCGKNWRDSPRVEAKSHSAATLDGSARRRVAISCGGGRPGFVVVKIGVAAAA</sequence>
<evidence type="ECO:0000313" key="1">
    <source>
        <dbReference type="EMBL" id="BAD29551.1"/>
    </source>
</evidence>
<name>Q6EP69_ORYSJ</name>
<gene>
    <name evidence="1" type="primary">B1077E10.10</name>
</gene>
<evidence type="ECO:0000313" key="2">
    <source>
        <dbReference type="Proteomes" id="UP000000763"/>
    </source>
</evidence>
<dbReference type="EMBL" id="AP006157">
    <property type="protein sequence ID" value="BAD29551.1"/>
    <property type="molecule type" value="Genomic_DNA"/>
</dbReference>
<proteinExistence type="predicted"/>